<comment type="caution">
    <text evidence="2">The sequence shown here is derived from an EMBL/GenBank/DDBJ whole genome shotgun (WGS) entry which is preliminary data.</text>
</comment>
<sequence length="783" mass="85626">THIHGIFPFFYIQVNLAQIEEIGQEHGREGFLRTFADGLEHAMCLHQTSLVAQRANFAAWGTRERSYLYDLRWVTGWQSVYGYSSGHGRGEDADEFFIQIWASQPQYVGLMAHLLQQGAVLSTSFQPFEVHLPYLLHFLDSFGLGGMRELVVDPTRIALRGELPEQALSTFPWHPLWVSKLGSGARERLLRRRLERPWWCDRAASKRRPKSVHPRATTCEVEVDCSATDILPPLSSTASEMPSCEAQEASVRDLTRGWICETLRELWRDEERRCTVLAQPVPWDPAPRQPGVPGPGTAGQRHAAARTIGESVSPGRGSEAACFGSVMLNLWQADTKCKVSPKFVRALETLEALTSNSWKISKAAFVSDKVALSQQVQATQDCFCPVPGFRSRSVGDLVRVLVVFVPRDPPADEATTALLDQGDKVAPCYQHSDPQDGRNICSRQACLQSLTRLPADADDDTATEPETDCGTTELDEDQEAEALDAELAAAESTECAPTQLDSATQATPPTPAPPKPLCQASDTAPLFGTLLTIEVLELPRGGTAQPFQSDAIGAVAFCIRDERVRSLLLEDGEDYQDGLGLICIEGSETLKIDSAVVVKEVASEVDIFGALTDVFRETDPAVVMGYDVVKGSLGRLISRAQTLGLRGFSQDLARAAANSRSGGQQEAAAMSSQVADTHGSPEQTGAPRKLYPPEQMSGGLELPGRLVLNVWRVLRAEAKLPTSSLHTAAEVLLGETLPLLPSEALVASPDEIATAPKRKRWLCWQTTGHYSQSKPRWVWDGVL</sequence>
<dbReference type="EMBL" id="CAJNJA010090730">
    <property type="protein sequence ID" value="CAE7940220.1"/>
    <property type="molecule type" value="Genomic_DNA"/>
</dbReference>
<dbReference type="AlphaFoldDB" id="A0A813CD35"/>
<dbReference type="PANTHER" id="PTHR45812:SF1">
    <property type="entry name" value="DNA POLYMERASE ZETA CATALYTIC SUBUNIT"/>
    <property type="match status" value="1"/>
</dbReference>
<dbReference type="GO" id="GO:0042276">
    <property type="term" value="P:error-prone translesion synthesis"/>
    <property type="evidence" value="ECO:0007669"/>
    <property type="project" value="TreeGrafter"/>
</dbReference>
<dbReference type="GO" id="GO:0000724">
    <property type="term" value="P:double-strand break repair via homologous recombination"/>
    <property type="evidence" value="ECO:0007669"/>
    <property type="project" value="TreeGrafter"/>
</dbReference>
<feature type="compositionally biased region" description="Polar residues" evidence="1">
    <location>
        <begin position="658"/>
        <end position="683"/>
    </location>
</feature>
<evidence type="ECO:0000256" key="1">
    <source>
        <dbReference type="SAM" id="MobiDB-lite"/>
    </source>
</evidence>
<keyword evidence="3" id="KW-1185">Reference proteome</keyword>
<organism evidence="2 3">
    <name type="scientific">Symbiodinium necroappetens</name>
    <dbReference type="NCBI Taxonomy" id="1628268"/>
    <lineage>
        <taxon>Eukaryota</taxon>
        <taxon>Sar</taxon>
        <taxon>Alveolata</taxon>
        <taxon>Dinophyceae</taxon>
        <taxon>Suessiales</taxon>
        <taxon>Symbiodiniaceae</taxon>
        <taxon>Symbiodinium</taxon>
    </lineage>
</organism>
<dbReference type="SUPFAM" id="SSF53098">
    <property type="entry name" value="Ribonuclease H-like"/>
    <property type="match status" value="1"/>
</dbReference>
<dbReference type="Proteomes" id="UP000601435">
    <property type="component" value="Unassembled WGS sequence"/>
</dbReference>
<dbReference type="InterPro" id="IPR012337">
    <property type="entry name" value="RNaseH-like_sf"/>
</dbReference>
<evidence type="ECO:0000313" key="2">
    <source>
        <dbReference type="EMBL" id="CAE7940220.1"/>
    </source>
</evidence>
<gene>
    <name evidence="2" type="primary">REV3</name>
    <name evidence="2" type="ORF">SNEC2469_LOCUS33810</name>
</gene>
<feature type="region of interest" description="Disordered" evidence="1">
    <location>
        <begin position="656"/>
        <end position="694"/>
    </location>
</feature>
<dbReference type="GO" id="GO:0005634">
    <property type="term" value="C:nucleus"/>
    <property type="evidence" value="ECO:0007669"/>
    <property type="project" value="TreeGrafter"/>
</dbReference>
<dbReference type="GO" id="GO:0016035">
    <property type="term" value="C:zeta DNA polymerase complex"/>
    <property type="evidence" value="ECO:0007669"/>
    <property type="project" value="InterPro"/>
</dbReference>
<proteinExistence type="predicted"/>
<name>A0A813CD35_9DINO</name>
<feature type="compositionally biased region" description="Acidic residues" evidence="1">
    <location>
        <begin position="456"/>
        <end position="484"/>
    </location>
</feature>
<feature type="non-terminal residue" evidence="2">
    <location>
        <position position="1"/>
    </location>
</feature>
<feature type="compositionally biased region" description="Pro residues" evidence="1">
    <location>
        <begin position="282"/>
        <end position="293"/>
    </location>
</feature>
<dbReference type="InterPro" id="IPR030559">
    <property type="entry name" value="PolZ_Rev3"/>
</dbReference>
<dbReference type="InterPro" id="IPR036397">
    <property type="entry name" value="RNaseH_sf"/>
</dbReference>
<dbReference type="GO" id="GO:0003676">
    <property type="term" value="F:nucleic acid binding"/>
    <property type="evidence" value="ECO:0007669"/>
    <property type="project" value="InterPro"/>
</dbReference>
<feature type="region of interest" description="Disordered" evidence="1">
    <location>
        <begin position="456"/>
        <end position="519"/>
    </location>
</feature>
<evidence type="ECO:0000313" key="3">
    <source>
        <dbReference type="Proteomes" id="UP000601435"/>
    </source>
</evidence>
<dbReference type="OrthoDB" id="2414538at2759"/>
<reference evidence="2" key="1">
    <citation type="submission" date="2021-02" db="EMBL/GenBank/DDBJ databases">
        <authorList>
            <person name="Dougan E. K."/>
            <person name="Rhodes N."/>
            <person name="Thang M."/>
            <person name="Chan C."/>
        </authorList>
    </citation>
    <scope>NUCLEOTIDE SEQUENCE</scope>
</reference>
<protein>
    <submittedName>
        <fullName evidence="2">REV3 protein</fullName>
    </submittedName>
</protein>
<feature type="region of interest" description="Disordered" evidence="1">
    <location>
        <begin position="281"/>
        <end position="300"/>
    </location>
</feature>
<dbReference type="GO" id="GO:0003887">
    <property type="term" value="F:DNA-directed DNA polymerase activity"/>
    <property type="evidence" value="ECO:0007669"/>
    <property type="project" value="TreeGrafter"/>
</dbReference>
<dbReference type="PANTHER" id="PTHR45812">
    <property type="entry name" value="DNA POLYMERASE ZETA CATALYTIC SUBUNIT"/>
    <property type="match status" value="1"/>
</dbReference>
<accession>A0A813CD35</accession>
<dbReference type="Gene3D" id="3.30.342.10">
    <property type="entry name" value="DNA Polymerase, chain B, domain 1"/>
    <property type="match status" value="1"/>
</dbReference>
<dbReference type="Gene3D" id="3.30.420.10">
    <property type="entry name" value="Ribonuclease H-like superfamily/Ribonuclease H"/>
    <property type="match status" value="1"/>
</dbReference>